<dbReference type="Proteomes" id="UP000528945">
    <property type="component" value="Unassembled WGS sequence"/>
</dbReference>
<gene>
    <name evidence="2" type="ORF">GGR47_002314</name>
</gene>
<evidence type="ECO:0000313" key="3">
    <source>
        <dbReference type="Proteomes" id="UP000528945"/>
    </source>
</evidence>
<comment type="caution">
    <text evidence="2">The sequence shown here is derived from an EMBL/GenBank/DDBJ whole genome shotgun (WGS) entry which is preliminary data.</text>
</comment>
<protein>
    <submittedName>
        <fullName evidence="2">Uncharacterized protein</fullName>
    </submittedName>
</protein>
<dbReference type="AlphaFoldDB" id="A0AAW3TSA8"/>
<feature type="compositionally biased region" description="Basic and acidic residues" evidence="1">
    <location>
        <begin position="96"/>
        <end position="113"/>
    </location>
</feature>
<evidence type="ECO:0000313" key="2">
    <source>
        <dbReference type="EMBL" id="MBB3876068.1"/>
    </source>
</evidence>
<evidence type="ECO:0000256" key="1">
    <source>
        <dbReference type="SAM" id="MobiDB-lite"/>
    </source>
</evidence>
<keyword evidence="3" id="KW-1185">Reference proteome</keyword>
<dbReference type="EMBL" id="JACIDB010000004">
    <property type="protein sequence ID" value="MBB3876068.1"/>
    <property type="molecule type" value="Genomic_DNA"/>
</dbReference>
<dbReference type="RefSeq" id="WP_147035192.1">
    <property type="nucleotide sequence ID" value="NZ_JACIDB010000004.1"/>
</dbReference>
<feature type="region of interest" description="Disordered" evidence="1">
    <location>
        <begin position="94"/>
        <end position="113"/>
    </location>
</feature>
<proteinExistence type="predicted"/>
<reference evidence="2 3" key="1">
    <citation type="submission" date="2020-08" db="EMBL/GenBank/DDBJ databases">
        <title>Genomic Encyclopedia of Type Strains, Phase IV (KMG-IV): sequencing the most valuable type-strain genomes for metagenomic binning, comparative biology and taxonomic classification.</title>
        <authorList>
            <person name="Goeker M."/>
        </authorList>
    </citation>
    <scope>NUCLEOTIDE SEQUENCE [LARGE SCALE GENOMIC DNA]</scope>
    <source>
        <strain evidence="2 3">DSM 15581</strain>
    </source>
</reference>
<name>A0AAW3TSA8_9SPHN</name>
<sequence length="113" mass="12671">MTDLTREGLVEQIASLEKQLRDARRTSTDRLYMIGALVPMLGPKGRQVWEQWQAKGVQRIHTAWADDVMALAGEEVAERHLQINKACEEAVPIDNMDSRDPSARARAMEAGRG</sequence>
<accession>A0AAW3TSA8</accession>
<organism evidence="2 3">
    <name type="scientific">Sphingomonas aquatilis</name>
    <dbReference type="NCBI Taxonomy" id="93063"/>
    <lineage>
        <taxon>Bacteria</taxon>
        <taxon>Pseudomonadati</taxon>
        <taxon>Pseudomonadota</taxon>
        <taxon>Alphaproteobacteria</taxon>
        <taxon>Sphingomonadales</taxon>
        <taxon>Sphingomonadaceae</taxon>
        <taxon>Sphingomonas</taxon>
    </lineage>
</organism>